<feature type="non-terminal residue" evidence="2">
    <location>
        <position position="1"/>
    </location>
</feature>
<keyword evidence="3" id="KW-1185">Reference proteome</keyword>
<sequence length="94" mass="10848">NRLSQRIINNNGDDINGANDSDDNNDANDDGDYINIRNPIKRRSKGRPKSTRIKSSLEQSSTKIQKTQYKCKLCIQKGYNSKQRKNFNNVEMKK</sequence>
<evidence type="ECO:0000313" key="2">
    <source>
        <dbReference type="EMBL" id="CAG8719174.1"/>
    </source>
</evidence>
<gene>
    <name evidence="2" type="ORF">GMARGA_LOCUS13377</name>
</gene>
<dbReference type="EMBL" id="CAJVQB010008458">
    <property type="protein sequence ID" value="CAG8719174.1"/>
    <property type="molecule type" value="Genomic_DNA"/>
</dbReference>
<feature type="compositionally biased region" description="Acidic residues" evidence="1">
    <location>
        <begin position="20"/>
        <end position="32"/>
    </location>
</feature>
<organism evidence="2 3">
    <name type="scientific">Gigaspora margarita</name>
    <dbReference type="NCBI Taxonomy" id="4874"/>
    <lineage>
        <taxon>Eukaryota</taxon>
        <taxon>Fungi</taxon>
        <taxon>Fungi incertae sedis</taxon>
        <taxon>Mucoromycota</taxon>
        <taxon>Glomeromycotina</taxon>
        <taxon>Glomeromycetes</taxon>
        <taxon>Diversisporales</taxon>
        <taxon>Gigasporaceae</taxon>
        <taxon>Gigaspora</taxon>
    </lineage>
</organism>
<feature type="region of interest" description="Disordered" evidence="1">
    <location>
        <begin position="1"/>
        <end position="66"/>
    </location>
</feature>
<feature type="compositionally biased region" description="Basic residues" evidence="1">
    <location>
        <begin position="39"/>
        <end position="52"/>
    </location>
</feature>
<name>A0ABN7V2Y6_GIGMA</name>
<comment type="caution">
    <text evidence="2">The sequence shown here is derived from an EMBL/GenBank/DDBJ whole genome shotgun (WGS) entry which is preliminary data.</text>
</comment>
<accession>A0ABN7V2Y6</accession>
<evidence type="ECO:0000313" key="3">
    <source>
        <dbReference type="Proteomes" id="UP000789901"/>
    </source>
</evidence>
<reference evidence="2 3" key="1">
    <citation type="submission" date="2021-06" db="EMBL/GenBank/DDBJ databases">
        <authorList>
            <person name="Kallberg Y."/>
            <person name="Tangrot J."/>
            <person name="Rosling A."/>
        </authorList>
    </citation>
    <scope>NUCLEOTIDE SEQUENCE [LARGE SCALE GENOMIC DNA]</scope>
    <source>
        <strain evidence="2 3">120-4 pot B 10/14</strain>
    </source>
</reference>
<proteinExistence type="predicted"/>
<feature type="compositionally biased region" description="Low complexity" evidence="1">
    <location>
        <begin position="7"/>
        <end position="19"/>
    </location>
</feature>
<dbReference type="Proteomes" id="UP000789901">
    <property type="component" value="Unassembled WGS sequence"/>
</dbReference>
<evidence type="ECO:0000256" key="1">
    <source>
        <dbReference type="SAM" id="MobiDB-lite"/>
    </source>
</evidence>
<feature type="compositionally biased region" description="Polar residues" evidence="1">
    <location>
        <begin position="53"/>
        <end position="66"/>
    </location>
</feature>
<protein>
    <submittedName>
        <fullName evidence="2">26667_t:CDS:1</fullName>
    </submittedName>
</protein>